<keyword evidence="1" id="KW-0472">Membrane</keyword>
<keyword evidence="1" id="KW-1133">Transmembrane helix</keyword>
<organism evidence="2 3">
    <name type="scientific">Parasporobacterium paucivorans DSM 15970</name>
    <dbReference type="NCBI Taxonomy" id="1122934"/>
    <lineage>
        <taxon>Bacteria</taxon>
        <taxon>Bacillati</taxon>
        <taxon>Bacillota</taxon>
        <taxon>Clostridia</taxon>
        <taxon>Lachnospirales</taxon>
        <taxon>Lachnospiraceae</taxon>
        <taxon>Parasporobacterium</taxon>
    </lineage>
</organism>
<dbReference type="EMBL" id="FQYT01000005">
    <property type="protein sequence ID" value="SHI63476.1"/>
    <property type="molecule type" value="Genomic_DNA"/>
</dbReference>
<keyword evidence="3" id="KW-1185">Reference proteome</keyword>
<name>A0A1M6CR69_9FIRM</name>
<evidence type="ECO:0000313" key="3">
    <source>
        <dbReference type="Proteomes" id="UP000184342"/>
    </source>
</evidence>
<evidence type="ECO:0000256" key="1">
    <source>
        <dbReference type="SAM" id="Phobius"/>
    </source>
</evidence>
<protein>
    <submittedName>
        <fullName evidence="2">Uncharacterized protein</fullName>
    </submittedName>
</protein>
<feature type="transmembrane region" description="Helical" evidence="1">
    <location>
        <begin position="12"/>
        <end position="33"/>
    </location>
</feature>
<dbReference type="OrthoDB" id="1761263at2"/>
<keyword evidence="1" id="KW-0812">Transmembrane</keyword>
<dbReference type="SUPFAM" id="SSF82171">
    <property type="entry name" value="DPP6 N-terminal domain-like"/>
    <property type="match status" value="1"/>
</dbReference>
<dbReference type="RefSeq" id="WP_073992848.1">
    <property type="nucleotide sequence ID" value="NZ_FQYT01000005.1"/>
</dbReference>
<evidence type="ECO:0000313" key="2">
    <source>
        <dbReference type="EMBL" id="SHI63476.1"/>
    </source>
</evidence>
<dbReference type="AlphaFoldDB" id="A0A1M6CR69"/>
<sequence length="811" mass="90258">MKKKFRNVFSGFSIKIIILLIVFLAVIGLYFIFNKDETTVNTSKMGDASLPVVYMTYEGARLNEIHGNTETMDETAMRDTITPLTDSYEINMEIDTYGSQVKEISYEIVSLDGSNLVQSNKIKDWNEAEETIKATISVDEMVAHNTEYMLVINVVTDSQAAVNYYTRILNEDDSYVSRQINFVHQFSDLTLDKARSEELINYLEPDTQENDNSNFGLVTMHSNYHQVSWGSMAPEQVTEPVLSIKEMFGSIGCFQLKYVVRSGDQYYSVVEYFRVNIGNDKAYLLDYERRADEIFYPSSVNVSKKEINLGINSDLITEYTSDDGGVYVGFVNSGTLWSMNTDTNTIIPVFSFRGEDQSSIRENFDQYDIKIIRVEDSGNICFMVYGYMNRGPHEGLTGIAVYNYYAESNTIEEKTFIASDRPYQMIKNLMGKLTYLNGNNLLYILLNDSLYSIDLTGEEYVQVAIGLTEGNYAVSYDGSKIAWHADGSVNNSKEIQVLDLETAQTQTVYAPENSYIRALGFLGEGFVYGIGSMGDFVPQTNGAGTLYLNELKVVDASGNETLTKKDDGTYYTWSENEYNRISLGRAVKTGDAFTPSSDYAIYDTTRAEEKKTEVSVLADSVRKNELVMSFKTAVIKAGDVNVAAAGEFAFRNPAGLKLEDLVNISDRYIVYGKGELKGVYTNPSNAVNAADAQLGVVTSSGQQYFWIRGIAKKSADVSNINTQNVLEALNDNSGKGILSLKGCTLNQMLYFVSTGHIITARTGEGVYIISGYDAYNVRIIQVESGATSEMPIAGADAYFAASGNDYTLIKQ</sequence>
<dbReference type="STRING" id="1122934.SAMN02745691_00568"/>
<accession>A0A1M6CR69</accession>
<dbReference type="Proteomes" id="UP000184342">
    <property type="component" value="Unassembled WGS sequence"/>
</dbReference>
<reference evidence="2 3" key="1">
    <citation type="submission" date="2016-11" db="EMBL/GenBank/DDBJ databases">
        <authorList>
            <person name="Jaros S."/>
            <person name="Januszkiewicz K."/>
            <person name="Wedrychowicz H."/>
        </authorList>
    </citation>
    <scope>NUCLEOTIDE SEQUENCE [LARGE SCALE GENOMIC DNA]</scope>
    <source>
        <strain evidence="2 3">DSM 15970</strain>
    </source>
</reference>
<proteinExistence type="predicted"/>
<gene>
    <name evidence="2" type="ORF">SAMN02745691_00568</name>
</gene>